<evidence type="ECO:0000313" key="7">
    <source>
        <dbReference type="Proteomes" id="UP000630097"/>
    </source>
</evidence>
<dbReference type="PROSITE" id="PS51347">
    <property type="entry name" value="PHOSPHOTRIESTERASE_2"/>
    <property type="match status" value="1"/>
</dbReference>
<dbReference type="InterPro" id="IPR032466">
    <property type="entry name" value="Metal_Hydrolase"/>
</dbReference>
<dbReference type="SUPFAM" id="SSF51556">
    <property type="entry name" value="Metallo-dependent hydrolases"/>
    <property type="match status" value="1"/>
</dbReference>
<dbReference type="Pfam" id="PF02126">
    <property type="entry name" value="PTE"/>
    <property type="match status" value="1"/>
</dbReference>
<gene>
    <name evidence="6" type="ORF">Pka01_16800</name>
</gene>
<feature type="binding site" description="via carbamate group" evidence="4">
    <location>
        <position position="159"/>
    </location>
    <ligand>
        <name>Zn(2+)</name>
        <dbReference type="ChEBI" id="CHEBI:29105"/>
        <label>2</label>
    </ligand>
</feature>
<feature type="binding site" evidence="4">
    <location>
        <position position="34"/>
    </location>
    <ligand>
        <name>Zn(2+)</name>
        <dbReference type="ChEBI" id="CHEBI:29105"/>
        <label>1</label>
    </ligand>
</feature>
<dbReference type="EMBL" id="BONV01000005">
    <property type="protein sequence ID" value="GIG78553.1"/>
    <property type="molecule type" value="Genomic_DNA"/>
</dbReference>
<protein>
    <submittedName>
        <fullName evidence="6">Phosphotriesterase-related protein</fullName>
    </submittedName>
</protein>
<evidence type="ECO:0000313" key="6">
    <source>
        <dbReference type="EMBL" id="GIG78553.1"/>
    </source>
</evidence>
<feature type="binding site" description="via carbamate group" evidence="4">
    <location>
        <position position="159"/>
    </location>
    <ligand>
        <name>Zn(2+)</name>
        <dbReference type="ChEBI" id="CHEBI:29105"/>
        <label>1</label>
    </ligand>
</feature>
<proteinExistence type="inferred from homology"/>
<comment type="caution">
    <text evidence="6">The sequence shown here is derived from an EMBL/GenBank/DDBJ whole genome shotgun (WGS) entry which is preliminary data.</text>
</comment>
<feature type="binding site" evidence="4">
    <location>
        <position position="272"/>
    </location>
    <ligand>
        <name>Zn(2+)</name>
        <dbReference type="ChEBI" id="CHEBI:29105"/>
        <label>1</label>
    </ligand>
</feature>
<keyword evidence="2" id="KW-0378">Hydrolase</keyword>
<keyword evidence="7" id="KW-1185">Reference proteome</keyword>
<name>A0A8J3LY46_9ACTN</name>
<evidence type="ECO:0000256" key="5">
    <source>
        <dbReference type="PROSITE-ProRule" id="PRU00679"/>
    </source>
</evidence>
<feature type="modified residue" description="N6-carboxylysine" evidence="3 5">
    <location>
        <position position="159"/>
    </location>
</feature>
<dbReference type="Gene3D" id="3.20.20.140">
    <property type="entry name" value="Metal-dependent hydrolases"/>
    <property type="match status" value="1"/>
</dbReference>
<sequence length="330" mass="34965">MSGGTVGRGSPQERVVRCVLGDVPADRLGVVYAHEHLVLDSPLIAAAFPHILLDDVDAAVAEVGACSAAGVGTMVDAMPCAAGRDAVRLATISEKTGVHVMAATGLHHVRYYGGAHWSGRVDPGELAALFAADVRDGIDAFDYTGPFVRRTPHRAGIVKVATGERPTARDRLVLEAAALAHLDTGAPVLTHCEQGRGGLAQVETLTARGVPAEAILLSHVDKVVDRAYHRELASTGAYLEYDQGLRRPEDTARLVAWMLEDGNGDRIVLGTDGARRDLWHSLGGGPGLAWLATGFRALLRERGVDEADLRRLQVANPARALALRRSASVL</sequence>
<comment type="cofactor">
    <cofactor evidence="4">
        <name>a divalent metal cation</name>
        <dbReference type="ChEBI" id="CHEBI:60240"/>
    </cofactor>
    <text evidence="4">Binds 2 divalent metal cations per subunit.</text>
</comment>
<feature type="binding site" evidence="4">
    <location>
        <position position="219"/>
    </location>
    <ligand>
        <name>Zn(2+)</name>
        <dbReference type="ChEBI" id="CHEBI:29105"/>
        <label>2</label>
    </ligand>
</feature>
<dbReference type="PANTHER" id="PTHR10819">
    <property type="entry name" value="PHOSPHOTRIESTERASE-RELATED"/>
    <property type="match status" value="1"/>
</dbReference>
<organism evidence="6 7">
    <name type="scientific">Planotetraspora kaengkrachanensis</name>
    <dbReference type="NCBI Taxonomy" id="575193"/>
    <lineage>
        <taxon>Bacteria</taxon>
        <taxon>Bacillati</taxon>
        <taxon>Actinomycetota</taxon>
        <taxon>Actinomycetes</taxon>
        <taxon>Streptosporangiales</taxon>
        <taxon>Streptosporangiaceae</taxon>
        <taxon>Planotetraspora</taxon>
    </lineage>
</organism>
<feature type="binding site" evidence="4">
    <location>
        <position position="36"/>
    </location>
    <ligand>
        <name>Zn(2+)</name>
        <dbReference type="ChEBI" id="CHEBI:29105"/>
        <label>1</label>
    </ligand>
</feature>
<evidence type="ECO:0000256" key="4">
    <source>
        <dbReference type="PIRSR" id="PIRSR601559-51"/>
    </source>
</evidence>
<keyword evidence="1 4" id="KW-0479">Metal-binding</keyword>
<reference evidence="6 7" key="1">
    <citation type="submission" date="2021-01" db="EMBL/GenBank/DDBJ databases">
        <title>Whole genome shotgun sequence of Planotetraspora kaengkrachanensis NBRC 104272.</title>
        <authorList>
            <person name="Komaki H."/>
            <person name="Tamura T."/>
        </authorList>
    </citation>
    <scope>NUCLEOTIDE SEQUENCE [LARGE SCALE GENOMIC DNA]</scope>
    <source>
        <strain evidence="6 7">NBRC 104272</strain>
    </source>
</reference>
<accession>A0A8J3LY46</accession>
<comment type="similarity">
    <text evidence="5">Belongs to the metallo-dependent hydrolases superfamily. Phosphotriesterase family.</text>
</comment>
<evidence type="ECO:0000256" key="2">
    <source>
        <dbReference type="ARBA" id="ARBA00022801"/>
    </source>
</evidence>
<evidence type="ECO:0000256" key="3">
    <source>
        <dbReference type="PIRSR" id="PIRSR601559-50"/>
    </source>
</evidence>
<dbReference type="GO" id="GO:0008270">
    <property type="term" value="F:zinc ion binding"/>
    <property type="evidence" value="ECO:0007669"/>
    <property type="project" value="InterPro"/>
</dbReference>
<dbReference type="PANTHER" id="PTHR10819:SF3">
    <property type="entry name" value="PHOSPHOTRIESTERASE-RELATED PROTEIN"/>
    <property type="match status" value="1"/>
</dbReference>
<dbReference type="InterPro" id="IPR001559">
    <property type="entry name" value="Phosphotriesterase"/>
</dbReference>
<dbReference type="PIRSF" id="PIRSF016839">
    <property type="entry name" value="PhP"/>
    <property type="match status" value="1"/>
</dbReference>
<dbReference type="AlphaFoldDB" id="A0A8J3LY46"/>
<feature type="binding site" evidence="4">
    <location>
        <position position="191"/>
    </location>
    <ligand>
        <name>Zn(2+)</name>
        <dbReference type="ChEBI" id="CHEBI:29105"/>
        <label>2</label>
    </ligand>
</feature>
<dbReference type="GO" id="GO:0016787">
    <property type="term" value="F:hydrolase activity"/>
    <property type="evidence" value="ECO:0007669"/>
    <property type="project" value="UniProtKB-KW"/>
</dbReference>
<evidence type="ECO:0000256" key="1">
    <source>
        <dbReference type="ARBA" id="ARBA00022723"/>
    </source>
</evidence>
<dbReference type="Proteomes" id="UP000630097">
    <property type="component" value="Unassembled WGS sequence"/>
</dbReference>